<reference evidence="2 3" key="1">
    <citation type="submission" date="2013-02" db="EMBL/GenBank/DDBJ databases">
        <title>The Genome Sequence of Plasmodium inui San Antonio 1.</title>
        <authorList>
            <consortium name="The Broad Institute Genome Sequencing Platform"/>
            <consortium name="The Broad Institute Genome Sequencing Center for Infectious Disease"/>
            <person name="Neafsey D."/>
            <person name="Cheeseman I."/>
            <person name="Volkman S."/>
            <person name="Adams J."/>
            <person name="Walker B."/>
            <person name="Young S.K."/>
            <person name="Zeng Q."/>
            <person name="Gargeya S."/>
            <person name="Fitzgerald M."/>
            <person name="Haas B."/>
            <person name="Abouelleil A."/>
            <person name="Alvarado L."/>
            <person name="Arachchi H.M."/>
            <person name="Berlin A.M."/>
            <person name="Chapman S.B."/>
            <person name="Dewar J."/>
            <person name="Goldberg J."/>
            <person name="Griggs A."/>
            <person name="Gujja S."/>
            <person name="Hansen M."/>
            <person name="Howarth C."/>
            <person name="Imamovic A."/>
            <person name="Larimer J."/>
            <person name="McCowan C."/>
            <person name="Murphy C."/>
            <person name="Neiman D."/>
            <person name="Pearson M."/>
            <person name="Priest M."/>
            <person name="Roberts A."/>
            <person name="Saif S."/>
            <person name="Shea T."/>
            <person name="Sisk P."/>
            <person name="Sykes S."/>
            <person name="Wortman J."/>
            <person name="Nusbaum C."/>
            <person name="Birren B."/>
        </authorList>
    </citation>
    <scope>NUCLEOTIDE SEQUENCE [LARGE SCALE GENOMIC DNA]</scope>
    <source>
        <strain evidence="2 3">San Antonio 1</strain>
    </source>
</reference>
<sequence>MSSLKKYMKSLGLHFSRERAEPGATKVRLRIVGERGRATPGHDTTGLTRWDQIRAGEGSEHILAGRYAWILCRSLEAWMANLQRGSGTEEELTEGACTPREAGTIAGTRNWNLCPLRGQLEYWTHYGMDRKLDFGKGEDRSFITCVDIISMMITVMNDIAEGKKGWQVGNTEQDPCRTLFTWYEEWADNDTAKRVMNFLFPSSGEMRTNEGIIRREQSQEQNFWAQLLTGAFLKVVGLQCSKDRSKDEWTTSCLRLREDHSCQAEPSRRDYEAWANEVRRAVTTKGDDKKEGATRIGRGHGGRGGKNRPRDSRNRAR</sequence>
<feature type="compositionally biased region" description="Basic and acidic residues" evidence="1">
    <location>
        <begin position="281"/>
        <end position="293"/>
    </location>
</feature>
<accession>W7A3T2</accession>
<proteinExistence type="predicted"/>
<dbReference type="EMBL" id="KI965475">
    <property type="protein sequence ID" value="EUD65998.1"/>
    <property type="molecule type" value="Genomic_DNA"/>
</dbReference>
<name>W7A3T2_9APIC</name>
<protein>
    <submittedName>
        <fullName evidence="2">Uncharacterized protein</fullName>
    </submittedName>
</protein>
<feature type="compositionally biased region" description="Basic and acidic residues" evidence="1">
    <location>
        <begin position="308"/>
        <end position="317"/>
    </location>
</feature>
<dbReference type="AlphaFoldDB" id="W7A3T2"/>
<keyword evidence="3" id="KW-1185">Reference proteome</keyword>
<evidence type="ECO:0000313" key="3">
    <source>
        <dbReference type="Proteomes" id="UP000030640"/>
    </source>
</evidence>
<feature type="compositionally biased region" description="Basic residues" evidence="1">
    <location>
        <begin position="297"/>
        <end position="307"/>
    </location>
</feature>
<feature type="region of interest" description="Disordered" evidence="1">
    <location>
        <begin position="281"/>
        <end position="317"/>
    </location>
</feature>
<dbReference type="Proteomes" id="UP000030640">
    <property type="component" value="Unassembled WGS sequence"/>
</dbReference>
<dbReference type="RefSeq" id="XP_008817536.1">
    <property type="nucleotide sequence ID" value="XM_008819314.1"/>
</dbReference>
<evidence type="ECO:0000256" key="1">
    <source>
        <dbReference type="SAM" id="MobiDB-lite"/>
    </source>
</evidence>
<organism evidence="2 3">
    <name type="scientific">Plasmodium inui San Antonio 1</name>
    <dbReference type="NCBI Taxonomy" id="1237626"/>
    <lineage>
        <taxon>Eukaryota</taxon>
        <taxon>Sar</taxon>
        <taxon>Alveolata</taxon>
        <taxon>Apicomplexa</taxon>
        <taxon>Aconoidasida</taxon>
        <taxon>Haemosporida</taxon>
        <taxon>Plasmodiidae</taxon>
        <taxon>Plasmodium</taxon>
        <taxon>Plasmodium (Plasmodium)</taxon>
    </lineage>
</organism>
<dbReference type="VEuPathDB" id="PlasmoDB:C922_03725"/>
<dbReference type="GeneID" id="20038999"/>
<gene>
    <name evidence="2" type="ORF">C922_03725</name>
</gene>
<evidence type="ECO:0000313" key="2">
    <source>
        <dbReference type="EMBL" id="EUD65998.1"/>
    </source>
</evidence>